<proteinExistence type="inferred from homology"/>
<dbReference type="GO" id="GO:0004519">
    <property type="term" value="F:endonuclease activity"/>
    <property type="evidence" value="ECO:0007669"/>
    <property type="project" value="UniProtKB-KW"/>
</dbReference>
<dbReference type="OrthoDB" id="9795626at2"/>
<comment type="subunit">
    <text evidence="2">Heterodimer of SbcC and SbcD.</text>
</comment>
<dbReference type="FunFam" id="3.40.50.300:FF:001446">
    <property type="entry name" value="DsDNA exonuclease SbcC"/>
    <property type="match status" value="1"/>
</dbReference>
<evidence type="ECO:0000256" key="9">
    <source>
        <dbReference type="ARBA" id="ARBA00022839"/>
    </source>
</evidence>
<feature type="region of interest" description="Disordered" evidence="15">
    <location>
        <begin position="586"/>
        <end position="606"/>
    </location>
</feature>
<evidence type="ECO:0000256" key="6">
    <source>
        <dbReference type="ARBA" id="ARBA00022741"/>
    </source>
</evidence>
<evidence type="ECO:0000313" key="18">
    <source>
        <dbReference type="Proteomes" id="UP000319627"/>
    </source>
</evidence>
<dbReference type="GO" id="GO:0004527">
    <property type="term" value="F:exonuclease activity"/>
    <property type="evidence" value="ECO:0007669"/>
    <property type="project" value="UniProtKB-KW"/>
</dbReference>
<protein>
    <recommendedName>
        <fullName evidence="3">Nuclease SbcCD subunit C</fullName>
    </recommendedName>
</protein>
<keyword evidence="10" id="KW-0067">ATP-binding</keyword>
<feature type="compositionally biased region" description="Basic and acidic residues" evidence="15">
    <location>
        <begin position="341"/>
        <end position="351"/>
    </location>
</feature>
<accession>A0A562J2E7</accession>
<feature type="region of interest" description="Disordered" evidence="15">
    <location>
        <begin position="721"/>
        <end position="752"/>
    </location>
</feature>
<feature type="coiled-coil region" evidence="14">
    <location>
        <begin position="519"/>
        <end position="581"/>
    </location>
</feature>
<evidence type="ECO:0000256" key="14">
    <source>
        <dbReference type="SAM" id="Coils"/>
    </source>
</evidence>
<evidence type="ECO:0000313" key="17">
    <source>
        <dbReference type="EMBL" id="TWH77317.1"/>
    </source>
</evidence>
<keyword evidence="8" id="KW-0378">Hydrolase</keyword>
<evidence type="ECO:0000256" key="2">
    <source>
        <dbReference type="ARBA" id="ARBA00011322"/>
    </source>
</evidence>
<dbReference type="PANTHER" id="PTHR32114">
    <property type="entry name" value="ABC TRANSPORTER ABCH.3"/>
    <property type="match status" value="1"/>
</dbReference>
<keyword evidence="18" id="KW-1185">Reference proteome</keyword>
<dbReference type="GO" id="GO:0006302">
    <property type="term" value="P:double-strand break repair"/>
    <property type="evidence" value="ECO:0007669"/>
    <property type="project" value="InterPro"/>
</dbReference>
<keyword evidence="5" id="KW-0540">Nuclease</keyword>
<evidence type="ECO:0000256" key="1">
    <source>
        <dbReference type="ARBA" id="ARBA00006930"/>
    </source>
</evidence>
<dbReference type="Pfam" id="PF13476">
    <property type="entry name" value="AAA_23"/>
    <property type="match status" value="1"/>
</dbReference>
<reference evidence="17 18" key="1">
    <citation type="submission" date="2019-07" db="EMBL/GenBank/DDBJ databases">
        <title>Genomic Encyclopedia of Type Strains, Phase I: the one thousand microbial genomes (KMG-I) project.</title>
        <authorList>
            <person name="Kyrpides N."/>
        </authorList>
    </citation>
    <scope>NUCLEOTIDE SEQUENCE [LARGE SCALE GENOMIC DNA]</scope>
    <source>
        <strain evidence="17 18">DSM 375</strain>
    </source>
</reference>
<dbReference type="InterPro" id="IPR038729">
    <property type="entry name" value="Rad50/SbcC_AAA"/>
</dbReference>
<gene>
    <name evidence="17" type="ORF">LX59_00225</name>
</gene>
<dbReference type="GO" id="GO:0016887">
    <property type="term" value="F:ATP hydrolysis activity"/>
    <property type="evidence" value="ECO:0007669"/>
    <property type="project" value="InterPro"/>
</dbReference>
<comment type="function">
    <text evidence="13">SbcCD cleaves DNA hairpin structures. These structures can inhibit DNA replication and are intermediates in certain DNA recombination reactions. The complex acts as a 3'-&gt;5' double strand exonuclease that can open hairpins. It also has a 5' single-strand endonuclease activity.</text>
</comment>
<evidence type="ECO:0000256" key="13">
    <source>
        <dbReference type="ARBA" id="ARBA00055999"/>
    </source>
</evidence>
<evidence type="ECO:0000256" key="3">
    <source>
        <dbReference type="ARBA" id="ARBA00013368"/>
    </source>
</evidence>
<evidence type="ECO:0000259" key="16">
    <source>
        <dbReference type="Pfam" id="PF13476"/>
    </source>
</evidence>
<feature type="domain" description="Rad50/SbcC-type AAA" evidence="16">
    <location>
        <begin position="6"/>
        <end position="224"/>
    </location>
</feature>
<dbReference type="GO" id="GO:0006260">
    <property type="term" value="P:DNA replication"/>
    <property type="evidence" value="ECO:0007669"/>
    <property type="project" value="UniProtKB-KW"/>
</dbReference>
<keyword evidence="7" id="KW-0255">Endonuclease</keyword>
<name>A0A562J2E7_9GAMM</name>
<evidence type="ECO:0000256" key="8">
    <source>
        <dbReference type="ARBA" id="ARBA00022801"/>
    </source>
</evidence>
<evidence type="ECO:0000256" key="10">
    <source>
        <dbReference type="ARBA" id="ARBA00022840"/>
    </source>
</evidence>
<dbReference type="PANTHER" id="PTHR32114:SF2">
    <property type="entry name" value="ABC TRANSPORTER ABCH.3"/>
    <property type="match status" value="1"/>
</dbReference>
<feature type="region of interest" description="Disordered" evidence="15">
    <location>
        <begin position="399"/>
        <end position="423"/>
    </location>
</feature>
<dbReference type="InterPro" id="IPR027417">
    <property type="entry name" value="P-loop_NTPase"/>
</dbReference>
<keyword evidence="11 14" id="KW-0175">Coiled coil</keyword>
<feature type="compositionally biased region" description="Low complexity" evidence="15">
    <location>
        <begin position="414"/>
        <end position="423"/>
    </location>
</feature>
<dbReference type="SUPFAM" id="SSF52540">
    <property type="entry name" value="P-loop containing nucleoside triphosphate hydrolases"/>
    <property type="match status" value="2"/>
</dbReference>
<evidence type="ECO:0000256" key="15">
    <source>
        <dbReference type="SAM" id="MobiDB-lite"/>
    </source>
</evidence>
<evidence type="ECO:0000256" key="4">
    <source>
        <dbReference type="ARBA" id="ARBA00022705"/>
    </source>
</evidence>
<evidence type="ECO:0000256" key="7">
    <source>
        <dbReference type="ARBA" id="ARBA00022759"/>
    </source>
</evidence>
<feature type="compositionally biased region" description="Basic and acidic residues" evidence="15">
    <location>
        <begin position="721"/>
        <end position="739"/>
    </location>
</feature>
<comment type="similarity">
    <text evidence="1">Belongs to the SMC family. SbcC subfamily.</text>
</comment>
<dbReference type="GO" id="GO:0005524">
    <property type="term" value="F:ATP binding"/>
    <property type="evidence" value="ECO:0007669"/>
    <property type="project" value="UniProtKB-KW"/>
</dbReference>
<dbReference type="Gene3D" id="3.40.50.300">
    <property type="entry name" value="P-loop containing nucleotide triphosphate hydrolases"/>
    <property type="match status" value="2"/>
</dbReference>
<feature type="compositionally biased region" description="Basic and acidic residues" evidence="15">
    <location>
        <begin position="900"/>
        <end position="910"/>
    </location>
</feature>
<sequence>MKILAIRLNNLASLAGTHQIEFNDEPLASAGVFAITGPTGAGKSTLLDALCLALFGTTPRLLQAPSPQSQKLTDGDQLSLQDGRTLLRRGCASGYAEVDFTGVDGRPYRARWEVRRARDKANGRLQASQQSLMDLSDQSQLARTKNEFNEQLEQKLGLSRDQFTRAVLLAQNEFNAFLKAEDNERSTLLEKLTDTQLYTRLGMAAYQNTKAAEQRLTQLEQQLNGLPLLDSDSRQALEQAYQDCYTQRAQDQQQLEHSQRQQQWLSTKAQLQQQVQHSLHAQTQAEQQWQSLAELRQNLNDWQLIASIRPVLDRLSHLDSEQGPLRQQLALHQEQLPQRQQELKHAQDMRHNAQQAEHQALQAQQQAEPALKQLEHEEGQLHNLQQRLNWVQQHTQQLAHSLQHHQDQIDQHRQQLSQHQQQRAELEAQLQHQQRLEPLAAYWADRRPQLYQLAEQLRKQQDLDKQLPALEQAVQQAAQRLDEAQQQLQTLAQQANYPLQNLTQHLEILNQRQHLLLQLQHLGQQGQRLHQERQELLQQRQQSEQKLPQLEQDYGQLNQAYQQAEQEAQQLQRLLERQQLARSHSAEQLRAQLQSETPCPVCGSSDHPWRGVQQLLNQQEQQDSQTRDQAQAQLKSLDEQRRALQHELSQQQIRQAHIHERLAQIDPQWQELEQSLKQHPEYTCEQLLSQGFMSQLKQQLEHLGQEISTALTHQKAYQRLNEQHRQAQDQHQHAQRHLEQQSTQHHHYQQHNQQGLEQLAQYLCAEQHHAWQTQPQQAFEHLEQQVLHCKQTQQRYQDLNSRCQQLQESLNQHQQQQRPLEQQHQQHEQELAQLHQQLIQQRDICLNQSGSYTDSRQWRQQLQQSLDQARSQYHQAQQHLHQQQHLLDQLQHGLNTQQQRLEHLQQERQRLSQQKAQWHHHHPELSYARLEQIYHLAPEQIAQWQQEVQHANEQYQQTQAQYQACQHQLVQHEALYAQEPNLDPQSLAEQINRIREQLKETEQQLIQHASRLEEDRRQRQQLGQLQQQIEAARTEYLRRARLSAVIGSADGAAFRKIAQAYNLDLLLQHANVQLRQLARRYRLQRGGSPLGLLIIDTDMGDECRSVHSLSGGESFLVSLALALGLASMASRNLNIESLFIDEGFGSLDPESLHIALDALDALQAQGRKVGIISHVQTLHERISVQIQVQPQGNGQSHLKLLP</sequence>
<feature type="region of interest" description="Disordered" evidence="15">
    <location>
        <begin position="899"/>
        <end position="922"/>
    </location>
</feature>
<organism evidence="17 18">
    <name type="scientific">Azomonas agilis</name>
    <dbReference type="NCBI Taxonomy" id="116849"/>
    <lineage>
        <taxon>Bacteria</taxon>
        <taxon>Pseudomonadati</taxon>
        <taxon>Pseudomonadota</taxon>
        <taxon>Gammaproteobacteria</taxon>
        <taxon>Pseudomonadales</taxon>
        <taxon>Pseudomonadaceae</taxon>
        <taxon>Azomonas</taxon>
    </lineage>
</organism>
<keyword evidence="4" id="KW-0235">DNA replication</keyword>
<feature type="coiled-coil region" evidence="14">
    <location>
        <begin position="620"/>
        <end position="654"/>
    </location>
</feature>
<evidence type="ECO:0000256" key="12">
    <source>
        <dbReference type="ARBA" id="ARBA00023172"/>
    </source>
</evidence>
<dbReference type="Pfam" id="PF13558">
    <property type="entry name" value="SbcC_Walker_B"/>
    <property type="match status" value="1"/>
</dbReference>
<evidence type="ECO:0000256" key="11">
    <source>
        <dbReference type="ARBA" id="ARBA00023054"/>
    </source>
</evidence>
<comment type="caution">
    <text evidence="17">The sequence shown here is derived from an EMBL/GenBank/DDBJ whole genome shotgun (WGS) entry which is preliminary data.</text>
</comment>
<evidence type="ECO:0000256" key="5">
    <source>
        <dbReference type="ARBA" id="ARBA00022722"/>
    </source>
</evidence>
<feature type="region of interest" description="Disordered" evidence="15">
    <location>
        <begin position="336"/>
        <end position="359"/>
    </location>
</feature>
<keyword evidence="9 17" id="KW-0269">Exonuclease</keyword>
<feature type="compositionally biased region" description="Basic and acidic residues" evidence="15">
    <location>
        <begin position="404"/>
        <end position="413"/>
    </location>
</feature>
<dbReference type="AlphaFoldDB" id="A0A562J2E7"/>
<keyword evidence="6" id="KW-0547">Nucleotide-binding</keyword>
<dbReference type="EMBL" id="VLKG01000001">
    <property type="protein sequence ID" value="TWH77317.1"/>
    <property type="molecule type" value="Genomic_DNA"/>
</dbReference>
<dbReference type="GO" id="GO:0006310">
    <property type="term" value="P:DNA recombination"/>
    <property type="evidence" value="ECO:0007669"/>
    <property type="project" value="UniProtKB-KW"/>
</dbReference>
<keyword evidence="12" id="KW-0233">DNA recombination</keyword>
<dbReference type="Proteomes" id="UP000319627">
    <property type="component" value="Unassembled WGS sequence"/>
</dbReference>
<dbReference type="RefSeq" id="WP_144569992.1">
    <property type="nucleotide sequence ID" value="NZ_VLKG01000001.1"/>
</dbReference>